<keyword evidence="8 11" id="KW-1133">Transmembrane helix</keyword>
<evidence type="ECO:0000256" key="2">
    <source>
        <dbReference type="ARBA" id="ARBA00007783"/>
    </source>
</evidence>
<dbReference type="PANTHER" id="PTHR30413">
    <property type="entry name" value="INNER MEMBRANE TRANSPORT PERMEASE"/>
    <property type="match status" value="1"/>
</dbReference>
<keyword evidence="7" id="KW-0972">Capsule biogenesis/degradation</keyword>
<dbReference type="InterPro" id="IPR000412">
    <property type="entry name" value="ABC_2_transport"/>
</dbReference>
<keyword evidence="9" id="KW-0625">Polysaccharide transport</keyword>
<evidence type="ECO:0000313" key="13">
    <source>
        <dbReference type="EMBL" id="WGW06044.1"/>
    </source>
</evidence>
<keyword evidence="5" id="KW-0762">Sugar transport</keyword>
<feature type="transmembrane region" description="Helical" evidence="11">
    <location>
        <begin position="244"/>
        <end position="266"/>
    </location>
</feature>
<comment type="similarity">
    <text evidence="2 11">Belongs to the ABC-2 integral membrane protein family.</text>
</comment>
<dbReference type="Pfam" id="PF01061">
    <property type="entry name" value="ABC2_membrane"/>
    <property type="match status" value="1"/>
</dbReference>
<evidence type="ECO:0000256" key="5">
    <source>
        <dbReference type="ARBA" id="ARBA00022597"/>
    </source>
</evidence>
<protein>
    <recommendedName>
        <fullName evidence="11">Transport permease protein</fullName>
    </recommendedName>
</protein>
<comment type="caution">
    <text evidence="11">Lacks conserved residue(s) required for the propagation of feature annotation.</text>
</comment>
<sequence>MSLPPPLTAPQAPRILQERPNRKFASFRAVSALMLREMATRYGNSPGGYIWAILEPLGAILVMALAFSLIVRSPPLGNNFILFYATGFMPFQLYQQISSTVSSSINFSRPLLQYPAVTWADAVMARLFLNALTGVLVTIIVMSSLLIVTDTKVLLDLSPALAAMSLAILLGLGIGSVNCVLFGLFPVWSQIWGILNRPLVLASGVIFLFDDLPPAIQDILWYNPLIHVTGEMRTGFYPTYRPDYISLLLPALIGVITLFFGVLLMGRYHRDLLNNR</sequence>
<evidence type="ECO:0000313" key="14">
    <source>
        <dbReference type="Proteomes" id="UP001241605"/>
    </source>
</evidence>
<feature type="transmembrane region" description="Helical" evidence="11">
    <location>
        <begin position="127"/>
        <end position="148"/>
    </location>
</feature>
<keyword evidence="10 11" id="KW-0472">Membrane</keyword>
<dbReference type="PANTHER" id="PTHR30413:SF10">
    <property type="entry name" value="CAPSULE POLYSACCHARIDE EXPORT INNER-MEMBRANE PROTEIN CTRC"/>
    <property type="match status" value="1"/>
</dbReference>
<proteinExistence type="inferred from homology"/>
<dbReference type="PRINTS" id="PR00164">
    <property type="entry name" value="ABC2TRNSPORT"/>
</dbReference>
<gene>
    <name evidence="13" type="ORF">QF118_19735</name>
</gene>
<keyword evidence="3 11" id="KW-0813">Transport</keyword>
<feature type="domain" description="ABC transmembrane type-2" evidence="12">
    <location>
        <begin position="47"/>
        <end position="268"/>
    </location>
</feature>
<dbReference type="RefSeq" id="WP_282302667.1">
    <property type="nucleotide sequence ID" value="NZ_CP124619.1"/>
</dbReference>
<keyword evidence="4 11" id="KW-1003">Cell membrane</keyword>
<evidence type="ECO:0000256" key="9">
    <source>
        <dbReference type="ARBA" id="ARBA00023047"/>
    </source>
</evidence>
<name>A0ABY8QN46_9RHOB</name>
<keyword evidence="13" id="KW-0614">Plasmid</keyword>
<dbReference type="EMBL" id="CP124619">
    <property type="protein sequence ID" value="WGW06044.1"/>
    <property type="molecule type" value="Genomic_DNA"/>
</dbReference>
<evidence type="ECO:0000256" key="4">
    <source>
        <dbReference type="ARBA" id="ARBA00022475"/>
    </source>
</evidence>
<feature type="transmembrane region" description="Helical" evidence="11">
    <location>
        <begin position="160"/>
        <end position="184"/>
    </location>
</feature>
<dbReference type="InterPro" id="IPR013525">
    <property type="entry name" value="ABC2_TM"/>
</dbReference>
<evidence type="ECO:0000256" key="11">
    <source>
        <dbReference type="RuleBase" id="RU361157"/>
    </source>
</evidence>
<organism evidence="13 14">
    <name type="scientific">Tropicibacter oceani</name>
    <dbReference type="NCBI Taxonomy" id="3058420"/>
    <lineage>
        <taxon>Bacteria</taxon>
        <taxon>Pseudomonadati</taxon>
        <taxon>Pseudomonadota</taxon>
        <taxon>Alphaproteobacteria</taxon>
        <taxon>Rhodobacterales</taxon>
        <taxon>Roseobacteraceae</taxon>
        <taxon>Tropicibacter</taxon>
    </lineage>
</organism>
<keyword evidence="14" id="KW-1185">Reference proteome</keyword>
<comment type="subcellular location">
    <subcellularLocation>
        <location evidence="11">Cell inner membrane</location>
        <topology evidence="11">Multi-pass membrane protein</topology>
    </subcellularLocation>
    <subcellularLocation>
        <location evidence="1">Cell membrane</location>
        <topology evidence="1">Multi-pass membrane protein</topology>
    </subcellularLocation>
</comment>
<accession>A0ABY8QN46</accession>
<dbReference type="Proteomes" id="UP001241605">
    <property type="component" value="Plasmid unnamed3"/>
</dbReference>
<evidence type="ECO:0000256" key="6">
    <source>
        <dbReference type="ARBA" id="ARBA00022692"/>
    </source>
</evidence>
<keyword evidence="6 11" id="KW-0812">Transmembrane</keyword>
<dbReference type="InterPro" id="IPR047817">
    <property type="entry name" value="ABC2_TM_bact-type"/>
</dbReference>
<feature type="transmembrane region" description="Helical" evidence="11">
    <location>
        <begin position="48"/>
        <end position="71"/>
    </location>
</feature>
<evidence type="ECO:0000256" key="10">
    <source>
        <dbReference type="ARBA" id="ARBA00023136"/>
    </source>
</evidence>
<dbReference type="PROSITE" id="PS51012">
    <property type="entry name" value="ABC_TM2"/>
    <property type="match status" value="1"/>
</dbReference>
<reference evidence="13 14" key="1">
    <citation type="submission" date="2023-05" db="EMBL/GenBank/DDBJ databases">
        <title>YMD87, complete Genome.</title>
        <authorList>
            <person name="Zhang J."/>
            <person name="Xu X."/>
        </authorList>
    </citation>
    <scope>NUCLEOTIDE SEQUENCE [LARGE SCALE GENOMIC DNA]</scope>
    <source>
        <strain evidence="13 14">YMD87</strain>
        <plasmid evidence="13 14">unnamed3</plasmid>
    </source>
</reference>
<evidence type="ECO:0000256" key="1">
    <source>
        <dbReference type="ARBA" id="ARBA00004651"/>
    </source>
</evidence>
<evidence type="ECO:0000256" key="7">
    <source>
        <dbReference type="ARBA" id="ARBA00022903"/>
    </source>
</evidence>
<evidence type="ECO:0000256" key="3">
    <source>
        <dbReference type="ARBA" id="ARBA00022448"/>
    </source>
</evidence>
<evidence type="ECO:0000259" key="12">
    <source>
        <dbReference type="PROSITE" id="PS51012"/>
    </source>
</evidence>
<evidence type="ECO:0000256" key="8">
    <source>
        <dbReference type="ARBA" id="ARBA00022989"/>
    </source>
</evidence>
<geneLocation type="plasmid" evidence="13 14">
    <name>unnamed3</name>
</geneLocation>